<dbReference type="SUPFAM" id="SSF56219">
    <property type="entry name" value="DNase I-like"/>
    <property type="match status" value="1"/>
</dbReference>
<dbReference type="PANTHER" id="PTHR47027:SF20">
    <property type="entry name" value="REVERSE TRANSCRIPTASE-LIKE PROTEIN WITH RNA-DIRECTED DNA POLYMERASE DOMAIN"/>
    <property type="match status" value="1"/>
</dbReference>
<dbReference type="PROSITE" id="PS50878">
    <property type="entry name" value="RT_POL"/>
    <property type="match status" value="1"/>
</dbReference>
<evidence type="ECO:0000259" key="1">
    <source>
        <dbReference type="PROSITE" id="PS50878"/>
    </source>
</evidence>
<feature type="domain" description="Reverse transcriptase" evidence="1">
    <location>
        <begin position="501"/>
        <end position="771"/>
    </location>
</feature>
<name>A0ABR1BV64_NECAM</name>
<protein>
    <recommendedName>
        <fullName evidence="1">Reverse transcriptase domain-containing protein</fullName>
    </recommendedName>
</protein>
<dbReference type="Pfam" id="PF00078">
    <property type="entry name" value="RVT_1"/>
    <property type="match status" value="1"/>
</dbReference>
<dbReference type="InterPro" id="IPR005135">
    <property type="entry name" value="Endo/exonuclease/phosphatase"/>
</dbReference>
<dbReference type="InterPro" id="IPR036691">
    <property type="entry name" value="Endo/exonu/phosph_ase_sf"/>
</dbReference>
<gene>
    <name evidence="2" type="primary">Necator_chrI.g2354</name>
    <name evidence="2" type="ORF">RB195_006227</name>
</gene>
<keyword evidence="3" id="KW-1185">Reference proteome</keyword>
<accession>A0ABR1BV64</accession>
<evidence type="ECO:0000313" key="3">
    <source>
        <dbReference type="Proteomes" id="UP001303046"/>
    </source>
</evidence>
<dbReference type="InterPro" id="IPR000477">
    <property type="entry name" value="RT_dom"/>
</dbReference>
<proteinExistence type="predicted"/>
<dbReference type="PANTHER" id="PTHR47027">
    <property type="entry name" value="REVERSE TRANSCRIPTASE DOMAIN-CONTAINING PROTEIN"/>
    <property type="match status" value="1"/>
</dbReference>
<dbReference type="EMBL" id="JAVFWL010000001">
    <property type="protein sequence ID" value="KAK6729044.1"/>
    <property type="molecule type" value="Genomic_DNA"/>
</dbReference>
<dbReference type="Proteomes" id="UP001303046">
    <property type="component" value="Unassembled WGS sequence"/>
</dbReference>
<evidence type="ECO:0000313" key="2">
    <source>
        <dbReference type="EMBL" id="KAK6729044.1"/>
    </source>
</evidence>
<dbReference type="CDD" id="cd01650">
    <property type="entry name" value="RT_nLTR_like"/>
    <property type="match status" value="1"/>
</dbReference>
<dbReference type="InterPro" id="IPR043502">
    <property type="entry name" value="DNA/RNA_pol_sf"/>
</dbReference>
<sequence length="879" mass="101199">MAKASHTLQKGAVVQHTAKAHNLKGQLPEGSMESLATTIRFVTLNCRTLSSELQQTTLSRLLRYLCAPFAALQETHMRDRPVISIENYTIYCGDADENKVGGCVIAVRNDYKNLVEEFGSTSSRCAFLRLRDRGGRKLWIVNAHAPTETAEDNSKDAFYDELNALMSKIPSQRVVIVGIDANAKMGLEQQSDVLGKWYYATERTSDNGDRLVDLCEQTGLIIASTFKRNHRRHQLTWQESTLLTPEEQRKRKMRTLKLQLDYVLARNIPQSDIRKSRAVWDVAFDSDHRPVLLSFKIRFHKRNRGVPLQPKIDLAGLKDDECRRKFRQRVSIHVGARTRKKLSDADFFTKYIQDAAREMLLVLLPRKKFAFGSAETTSTYNSVCVARSAGDFNQEKRLRRKVRRQQDRDNEWTSRAMEFEKAWEGRNPRKAYALLKQYSGKMKRSCPQHCQWGGATDRVGGSSLYSKNEEWKIWRRRGVIAEMLKYLPPSGIREMTKIIRSIWIDERIPDSWRHAIIIPLHKKLSVTDPRDYRGISLLRVMYKVLERIILDRLIKHREETTRDERAGFRPGRSTIDQVFIVRRVIEIWQRYSKPMQLAFLDFEVAFDSPHRCLLLNALRADGIPGTFVRLLDDMNQRTTAAVRTPAGCTTPFEVVTRVRQGAVAGPFLFNFAIDIKRRTVYQCPGDIVLAPSGCPLTDLEYADDVVIFAESSTKLQHVVNLVSKLAAAYGLRPRPDKCKQMWISSRPRTGIRVDGQPIELVDEFRYLGCTLKNNGSYERDVQQRCAKATSAFNSLTKCQWSDPITNEVKLRVYLTAIRPIIMYGSETWAAPPTVMERLDCTERKMLRRLFGYFWPRTMKPWSRDPEEEGKSIRIIGSTK</sequence>
<dbReference type="SUPFAM" id="SSF56672">
    <property type="entry name" value="DNA/RNA polymerases"/>
    <property type="match status" value="1"/>
</dbReference>
<reference evidence="2 3" key="1">
    <citation type="submission" date="2023-08" db="EMBL/GenBank/DDBJ databases">
        <title>A Necator americanus chromosomal reference genome.</title>
        <authorList>
            <person name="Ilik V."/>
            <person name="Petrzelkova K.J."/>
            <person name="Pardy F."/>
            <person name="Fuh T."/>
            <person name="Niatou-Singa F.S."/>
            <person name="Gouil Q."/>
            <person name="Baker L."/>
            <person name="Ritchie M.E."/>
            <person name="Jex A.R."/>
            <person name="Gazzola D."/>
            <person name="Li H."/>
            <person name="Toshio Fujiwara R."/>
            <person name="Zhan B."/>
            <person name="Aroian R.V."/>
            <person name="Pafco B."/>
            <person name="Schwarz E.M."/>
        </authorList>
    </citation>
    <scope>NUCLEOTIDE SEQUENCE [LARGE SCALE GENOMIC DNA]</scope>
    <source>
        <strain evidence="2 3">Aroian</strain>
        <tissue evidence="2">Whole animal</tissue>
    </source>
</reference>
<dbReference type="Pfam" id="PF03372">
    <property type="entry name" value="Exo_endo_phos"/>
    <property type="match status" value="1"/>
</dbReference>
<organism evidence="2 3">
    <name type="scientific">Necator americanus</name>
    <name type="common">Human hookworm</name>
    <dbReference type="NCBI Taxonomy" id="51031"/>
    <lineage>
        <taxon>Eukaryota</taxon>
        <taxon>Metazoa</taxon>
        <taxon>Ecdysozoa</taxon>
        <taxon>Nematoda</taxon>
        <taxon>Chromadorea</taxon>
        <taxon>Rhabditida</taxon>
        <taxon>Rhabditina</taxon>
        <taxon>Rhabditomorpha</taxon>
        <taxon>Strongyloidea</taxon>
        <taxon>Ancylostomatidae</taxon>
        <taxon>Bunostominae</taxon>
        <taxon>Necator</taxon>
    </lineage>
</organism>
<comment type="caution">
    <text evidence="2">The sequence shown here is derived from an EMBL/GenBank/DDBJ whole genome shotgun (WGS) entry which is preliminary data.</text>
</comment>
<dbReference type="Gene3D" id="3.60.10.10">
    <property type="entry name" value="Endonuclease/exonuclease/phosphatase"/>
    <property type="match status" value="1"/>
</dbReference>